<feature type="domain" description="Endonuclease/exonuclease/phosphatase" evidence="12">
    <location>
        <begin position="10"/>
        <end position="71"/>
    </location>
</feature>
<feature type="compositionally biased region" description="Basic residues" evidence="11">
    <location>
        <begin position="113"/>
        <end position="125"/>
    </location>
</feature>
<keyword evidence="14" id="KW-1185">Reference proteome</keyword>
<dbReference type="GO" id="GO:0003697">
    <property type="term" value="F:single-stranded DNA binding"/>
    <property type="evidence" value="ECO:0007669"/>
    <property type="project" value="TreeGrafter"/>
</dbReference>
<evidence type="ECO:0000256" key="11">
    <source>
        <dbReference type="SAM" id="MobiDB-lite"/>
    </source>
</evidence>
<feature type="region of interest" description="Disordered" evidence="11">
    <location>
        <begin position="192"/>
        <end position="219"/>
    </location>
</feature>
<evidence type="ECO:0000256" key="4">
    <source>
        <dbReference type="ARBA" id="ARBA00022722"/>
    </source>
</evidence>
<comment type="cofactor">
    <cofactor evidence="2">
        <name>Mg(2+)</name>
        <dbReference type="ChEBI" id="CHEBI:18420"/>
    </cofactor>
</comment>
<keyword evidence="5" id="KW-0479">Metal-binding</keyword>
<dbReference type="InterPro" id="IPR051547">
    <property type="entry name" value="TDP2-like"/>
</dbReference>
<sequence length="363" mass="37494">MDTPKALRFMTINVWYTAGGPTYAARLAGLRAWIAALQPDVLALQEVLRDASLPACSVTSLPPPTPPPLRSSPPSPSGAPGEGPPPRQPSLATARRRRCTTSASSCSAASASRRSRGAVRHRQWRRWGAPPPPAPPPERRSAVNALVAAPAGMVSVTTTHLNWQLHDSPVRQAQVVAVNAWAAARGRLAAALTGGGGGGDPPPPPRRAAANPTRRCSSATLTPRPLRFLRGHATIGGGAAAWTDAWEAARRSAPAVAVAASGGGPAAVGGETYVPSVNAAAALEAEPDRRLDYVWVAPPAPDGRGLVLRCRVVCDVPDVGGVYPSDHFGVVADVRAEAVGGLIAERRRLGWSHASPHPGEGGG</sequence>
<evidence type="ECO:0000313" key="14">
    <source>
        <dbReference type="Proteomes" id="UP000218209"/>
    </source>
</evidence>
<comment type="cofactor">
    <cofactor evidence="1">
        <name>Mn(2+)</name>
        <dbReference type="ChEBI" id="CHEBI:29035"/>
    </cofactor>
</comment>
<dbReference type="InterPro" id="IPR005135">
    <property type="entry name" value="Endo/exonuclease/phosphatase"/>
</dbReference>
<evidence type="ECO:0000256" key="10">
    <source>
        <dbReference type="ARBA" id="ARBA00023242"/>
    </source>
</evidence>
<feature type="compositionally biased region" description="Pro residues" evidence="11">
    <location>
        <begin position="61"/>
        <end position="88"/>
    </location>
</feature>
<evidence type="ECO:0000313" key="13">
    <source>
        <dbReference type="EMBL" id="OSX71239.1"/>
    </source>
</evidence>
<evidence type="ECO:0000259" key="12">
    <source>
        <dbReference type="Pfam" id="PF03372"/>
    </source>
</evidence>
<dbReference type="OrthoDB" id="192266at2759"/>
<evidence type="ECO:0000256" key="6">
    <source>
        <dbReference type="ARBA" id="ARBA00022763"/>
    </source>
</evidence>
<dbReference type="SUPFAM" id="SSF56219">
    <property type="entry name" value="DNase I-like"/>
    <property type="match status" value="1"/>
</dbReference>
<keyword evidence="10" id="KW-0539">Nucleus</keyword>
<dbReference type="InterPro" id="IPR036691">
    <property type="entry name" value="Endo/exonu/phosph_ase_sf"/>
</dbReference>
<feature type="region of interest" description="Disordered" evidence="11">
    <location>
        <begin position="58"/>
        <end position="140"/>
    </location>
</feature>
<gene>
    <name evidence="13" type="ORF">BU14_0574s0010</name>
</gene>
<proteinExistence type="predicted"/>
<dbReference type="AlphaFoldDB" id="A0A1X6NRI5"/>
<evidence type="ECO:0000256" key="2">
    <source>
        <dbReference type="ARBA" id="ARBA00001946"/>
    </source>
</evidence>
<evidence type="ECO:0000256" key="1">
    <source>
        <dbReference type="ARBA" id="ARBA00001936"/>
    </source>
</evidence>
<dbReference type="Gene3D" id="3.60.10.10">
    <property type="entry name" value="Endonuclease/exonuclease/phosphatase"/>
    <property type="match status" value="1"/>
</dbReference>
<dbReference type="GO" id="GO:0005634">
    <property type="term" value="C:nucleus"/>
    <property type="evidence" value="ECO:0007669"/>
    <property type="project" value="UniProtKB-SubCell"/>
</dbReference>
<reference evidence="13 14" key="1">
    <citation type="submission" date="2017-03" db="EMBL/GenBank/DDBJ databases">
        <title>WGS assembly of Porphyra umbilicalis.</title>
        <authorList>
            <person name="Brawley S.H."/>
            <person name="Blouin N.A."/>
            <person name="Ficko-Blean E."/>
            <person name="Wheeler G.L."/>
            <person name="Lohr M."/>
            <person name="Goodson H.V."/>
            <person name="Jenkins J.W."/>
            <person name="Blaby-Haas C.E."/>
            <person name="Helliwell K.E."/>
            <person name="Chan C."/>
            <person name="Marriage T."/>
            <person name="Bhattacharya D."/>
            <person name="Klein A.S."/>
            <person name="Badis Y."/>
            <person name="Brodie J."/>
            <person name="Cao Y."/>
            <person name="Collen J."/>
            <person name="Dittami S.M."/>
            <person name="Gachon C.M."/>
            <person name="Green B.R."/>
            <person name="Karpowicz S."/>
            <person name="Kim J.W."/>
            <person name="Kudahl U."/>
            <person name="Lin S."/>
            <person name="Michel G."/>
            <person name="Mittag M."/>
            <person name="Olson B.J."/>
            <person name="Pangilinan J."/>
            <person name="Peng Y."/>
            <person name="Qiu H."/>
            <person name="Shu S."/>
            <person name="Singer J.T."/>
            <person name="Smith A.G."/>
            <person name="Sprecher B.N."/>
            <person name="Wagner V."/>
            <person name="Wang W."/>
            <person name="Wang Z.-Y."/>
            <person name="Yan J."/>
            <person name="Yarish C."/>
            <person name="Zoeuner-Riek S."/>
            <person name="Zhuang Y."/>
            <person name="Zou Y."/>
            <person name="Lindquist E.A."/>
            <person name="Grimwood J."/>
            <person name="Barry K."/>
            <person name="Rokhsar D.S."/>
            <person name="Schmutz J."/>
            <person name="Stiller J.W."/>
            <person name="Grossman A.R."/>
            <person name="Prochnik S.E."/>
        </authorList>
    </citation>
    <scope>NUCLEOTIDE SEQUENCE [LARGE SCALE GENOMIC DNA]</scope>
    <source>
        <strain evidence="13">4086291</strain>
    </source>
</reference>
<dbReference type="GO" id="GO:0046872">
    <property type="term" value="F:metal ion binding"/>
    <property type="evidence" value="ECO:0007669"/>
    <property type="project" value="UniProtKB-KW"/>
</dbReference>
<keyword evidence="4" id="KW-0540">Nuclease</keyword>
<evidence type="ECO:0000256" key="7">
    <source>
        <dbReference type="ARBA" id="ARBA00022801"/>
    </source>
</evidence>
<organism evidence="13 14">
    <name type="scientific">Porphyra umbilicalis</name>
    <name type="common">Purple laver</name>
    <name type="synonym">Red alga</name>
    <dbReference type="NCBI Taxonomy" id="2786"/>
    <lineage>
        <taxon>Eukaryota</taxon>
        <taxon>Rhodophyta</taxon>
        <taxon>Bangiophyceae</taxon>
        <taxon>Bangiales</taxon>
        <taxon>Bangiaceae</taxon>
        <taxon>Porphyra</taxon>
    </lineage>
</organism>
<protein>
    <recommendedName>
        <fullName evidence="12">Endonuclease/exonuclease/phosphatase domain-containing protein</fullName>
    </recommendedName>
</protein>
<dbReference type="EMBL" id="KV919155">
    <property type="protein sequence ID" value="OSX71239.1"/>
    <property type="molecule type" value="Genomic_DNA"/>
</dbReference>
<keyword evidence="9" id="KW-0234">DNA repair</keyword>
<dbReference type="Pfam" id="PF03372">
    <property type="entry name" value="Exo_endo_phos"/>
    <property type="match status" value="1"/>
</dbReference>
<feature type="compositionally biased region" description="Low complexity" evidence="11">
    <location>
        <begin position="100"/>
        <end position="112"/>
    </location>
</feature>
<dbReference type="GO" id="GO:0005737">
    <property type="term" value="C:cytoplasm"/>
    <property type="evidence" value="ECO:0007669"/>
    <property type="project" value="TreeGrafter"/>
</dbReference>
<keyword evidence="7" id="KW-0378">Hydrolase</keyword>
<evidence type="ECO:0000256" key="9">
    <source>
        <dbReference type="ARBA" id="ARBA00023204"/>
    </source>
</evidence>
<dbReference type="PANTHER" id="PTHR15822:SF4">
    <property type="entry name" value="TYROSYL-DNA PHOSPHODIESTERASE 2"/>
    <property type="match status" value="1"/>
</dbReference>
<keyword evidence="6" id="KW-0227">DNA damage</keyword>
<comment type="subcellular location">
    <subcellularLocation>
        <location evidence="3">Nucleus</location>
        <location evidence="3">PML body</location>
    </subcellularLocation>
</comment>
<name>A0A1X6NRI5_PORUM</name>
<evidence type="ECO:0000256" key="3">
    <source>
        <dbReference type="ARBA" id="ARBA00004322"/>
    </source>
</evidence>
<evidence type="ECO:0000256" key="5">
    <source>
        <dbReference type="ARBA" id="ARBA00022723"/>
    </source>
</evidence>
<dbReference type="PANTHER" id="PTHR15822">
    <property type="entry name" value="TRAF AND TNF RECEPTOR-ASSOCIATED PROTEIN"/>
    <property type="match status" value="1"/>
</dbReference>
<evidence type="ECO:0000256" key="8">
    <source>
        <dbReference type="ARBA" id="ARBA00022842"/>
    </source>
</evidence>
<keyword evidence="8" id="KW-0460">Magnesium</keyword>
<accession>A0A1X6NRI5</accession>
<dbReference type="GO" id="GO:0070260">
    <property type="term" value="F:5'-tyrosyl-DNA phosphodiesterase activity"/>
    <property type="evidence" value="ECO:0007669"/>
    <property type="project" value="TreeGrafter"/>
</dbReference>
<dbReference type="Proteomes" id="UP000218209">
    <property type="component" value="Unassembled WGS sequence"/>
</dbReference>
<dbReference type="GO" id="GO:0006302">
    <property type="term" value="P:double-strand break repair"/>
    <property type="evidence" value="ECO:0007669"/>
    <property type="project" value="TreeGrafter"/>
</dbReference>
<dbReference type="GO" id="GO:0004518">
    <property type="term" value="F:nuclease activity"/>
    <property type="evidence" value="ECO:0007669"/>
    <property type="project" value="UniProtKB-KW"/>
</dbReference>